<gene>
    <name evidence="1" type="ORF">SAMN05421820_103190</name>
</gene>
<sequence length="56" mass="6229">MGAFFNQYSEGLGAFGIRLRLSVGEISGRSLSGKYSCIQDKYLFSVIAFYDFDVGF</sequence>
<keyword evidence="2" id="KW-1185">Reference proteome</keyword>
<evidence type="ECO:0000313" key="2">
    <source>
        <dbReference type="Proteomes" id="UP000183200"/>
    </source>
</evidence>
<proteinExistence type="predicted"/>
<reference evidence="2" key="1">
    <citation type="submission" date="2016-10" db="EMBL/GenBank/DDBJ databases">
        <authorList>
            <person name="Varghese N."/>
            <person name="Submissions S."/>
        </authorList>
    </citation>
    <scope>NUCLEOTIDE SEQUENCE [LARGE SCALE GENOMIC DNA]</scope>
    <source>
        <strain evidence="2">DSM 19110</strain>
    </source>
</reference>
<evidence type="ECO:0000313" key="1">
    <source>
        <dbReference type="EMBL" id="SDM20559.1"/>
    </source>
</evidence>
<accession>A0A1G9RB74</accession>
<protein>
    <submittedName>
        <fullName evidence="1">Uncharacterized protein</fullName>
    </submittedName>
</protein>
<organism evidence="1 2">
    <name type="scientific">Pedobacter steynii</name>
    <dbReference type="NCBI Taxonomy" id="430522"/>
    <lineage>
        <taxon>Bacteria</taxon>
        <taxon>Pseudomonadati</taxon>
        <taxon>Bacteroidota</taxon>
        <taxon>Sphingobacteriia</taxon>
        <taxon>Sphingobacteriales</taxon>
        <taxon>Sphingobacteriaceae</taxon>
        <taxon>Pedobacter</taxon>
    </lineage>
</organism>
<dbReference type="AlphaFoldDB" id="A0A1G9RB74"/>
<name>A0A1G9RB74_9SPHI</name>
<dbReference type="Proteomes" id="UP000183200">
    <property type="component" value="Unassembled WGS sequence"/>
</dbReference>
<dbReference type="EMBL" id="FNGY01000003">
    <property type="protein sequence ID" value="SDM20559.1"/>
    <property type="molecule type" value="Genomic_DNA"/>
</dbReference>